<sequence length="32" mass="3430">MPVAATFPLSEVAAAHELSESRHEPGRIVLLT</sequence>
<dbReference type="Pfam" id="PF13602">
    <property type="entry name" value="ADH_zinc_N_2"/>
    <property type="match status" value="1"/>
</dbReference>
<dbReference type="EMBL" id="JAHXZI010000003">
    <property type="protein sequence ID" value="MBW6433456.1"/>
    <property type="molecule type" value="Genomic_DNA"/>
</dbReference>
<reference evidence="1 2" key="1">
    <citation type="journal article" date="2013" name="Antonie Van Leeuwenhoek">
        <title>Actinoplanes hulinensis sp. nov., a novel actinomycete isolated from soybean root (Glycine max (L.) Merr).</title>
        <authorList>
            <person name="Shen Y."/>
            <person name="Liu C."/>
            <person name="Wang X."/>
            <person name="Zhao J."/>
            <person name="Jia F."/>
            <person name="Zhang Y."/>
            <person name="Wang L."/>
            <person name="Yang D."/>
            <person name="Xiang W."/>
        </authorList>
    </citation>
    <scope>NUCLEOTIDE SEQUENCE [LARGE SCALE GENOMIC DNA]</scope>
    <source>
        <strain evidence="1 2">NEAU-M9</strain>
    </source>
</reference>
<dbReference type="Proteomes" id="UP001519863">
    <property type="component" value="Unassembled WGS sequence"/>
</dbReference>
<protein>
    <submittedName>
        <fullName evidence="1">Zinc-binding dehydrogenase</fullName>
    </submittedName>
</protein>
<gene>
    <name evidence="1" type="ORF">KZ829_06830</name>
</gene>
<evidence type="ECO:0000313" key="2">
    <source>
        <dbReference type="Proteomes" id="UP001519863"/>
    </source>
</evidence>
<organism evidence="1 2">
    <name type="scientific">Actinoplanes hulinensis</name>
    <dbReference type="NCBI Taxonomy" id="1144547"/>
    <lineage>
        <taxon>Bacteria</taxon>
        <taxon>Bacillati</taxon>
        <taxon>Actinomycetota</taxon>
        <taxon>Actinomycetes</taxon>
        <taxon>Micromonosporales</taxon>
        <taxon>Micromonosporaceae</taxon>
        <taxon>Actinoplanes</taxon>
    </lineage>
</organism>
<evidence type="ECO:0000313" key="1">
    <source>
        <dbReference type="EMBL" id="MBW6433456.1"/>
    </source>
</evidence>
<keyword evidence="2" id="KW-1185">Reference proteome</keyword>
<dbReference type="Gene3D" id="3.90.180.10">
    <property type="entry name" value="Medium-chain alcohol dehydrogenases, catalytic domain"/>
    <property type="match status" value="1"/>
</dbReference>
<name>A0ABS7AXF8_9ACTN</name>
<proteinExistence type="predicted"/>
<accession>A0ABS7AXF8</accession>
<comment type="caution">
    <text evidence="1">The sequence shown here is derived from an EMBL/GenBank/DDBJ whole genome shotgun (WGS) entry which is preliminary data.</text>
</comment>